<feature type="non-terminal residue" evidence="1">
    <location>
        <position position="1"/>
    </location>
</feature>
<dbReference type="PANTHER" id="PTHR24559:SF444">
    <property type="entry name" value="REVERSE TRANSCRIPTASE DOMAIN-CONTAINING PROTEIN"/>
    <property type="match status" value="1"/>
</dbReference>
<dbReference type="SUPFAM" id="SSF56672">
    <property type="entry name" value="DNA/RNA polymerases"/>
    <property type="match status" value="1"/>
</dbReference>
<name>A0A371ELA6_MUCPR</name>
<gene>
    <name evidence="1" type="primary">pol</name>
    <name evidence="1" type="ORF">CR513_54354</name>
</gene>
<evidence type="ECO:0000313" key="2">
    <source>
        <dbReference type="Proteomes" id="UP000257109"/>
    </source>
</evidence>
<dbReference type="InterPro" id="IPR053134">
    <property type="entry name" value="RNA-dir_DNA_polymerase"/>
</dbReference>
<keyword evidence="2" id="KW-1185">Reference proteome</keyword>
<dbReference type="Gene3D" id="3.30.70.270">
    <property type="match status" value="1"/>
</dbReference>
<dbReference type="PANTHER" id="PTHR24559">
    <property type="entry name" value="TRANSPOSON TY3-I GAG-POL POLYPROTEIN"/>
    <property type="match status" value="1"/>
</dbReference>
<dbReference type="OrthoDB" id="1928766at2759"/>
<comment type="caution">
    <text evidence="1">The sequence shown here is derived from an EMBL/GenBank/DDBJ whole genome shotgun (WGS) entry which is preliminary data.</text>
</comment>
<dbReference type="InterPro" id="IPR043502">
    <property type="entry name" value="DNA/RNA_pol_sf"/>
</dbReference>
<sequence length="105" mass="12279">MDLNKACPKDSYPLLSIDQLVDGAFSYVLLSFVELIQGKDNIHHEKQQLLPFNLKNVGAIYQRLMDRVFSEKVGKNIEVYIDDMVVKLEKEETYREALKDIFQHF</sequence>
<accession>A0A371ELA6</accession>
<evidence type="ECO:0000313" key="1">
    <source>
        <dbReference type="EMBL" id="RDX66845.1"/>
    </source>
</evidence>
<protein>
    <submittedName>
        <fullName evidence="1">Retrovirus-related Pol polyprotein from transposon opus</fullName>
    </submittedName>
</protein>
<dbReference type="InterPro" id="IPR043128">
    <property type="entry name" value="Rev_trsase/Diguanyl_cyclase"/>
</dbReference>
<dbReference type="Proteomes" id="UP000257109">
    <property type="component" value="Unassembled WGS sequence"/>
</dbReference>
<dbReference type="AlphaFoldDB" id="A0A371ELA6"/>
<dbReference type="EMBL" id="QJKJ01013249">
    <property type="protein sequence ID" value="RDX66845.1"/>
    <property type="molecule type" value="Genomic_DNA"/>
</dbReference>
<proteinExistence type="predicted"/>
<organism evidence="1 2">
    <name type="scientific">Mucuna pruriens</name>
    <name type="common">Velvet bean</name>
    <name type="synonym">Dolichos pruriens</name>
    <dbReference type="NCBI Taxonomy" id="157652"/>
    <lineage>
        <taxon>Eukaryota</taxon>
        <taxon>Viridiplantae</taxon>
        <taxon>Streptophyta</taxon>
        <taxon>Embryophyta</taxon>
        <taxon>Tracheophyta</taxon>
        <taxon>Spermatophyta</taxon>
        <taxon>Magnoliopsida</taxon>
        <taxon>eudicotyledons</taxon>
        <taxon>Gunneridae</taxon>
        <taxon>Pentapetalae</taxon>
        <taxon>rosids</taxon>
        <taxon>fabids</taxon>
        <taxon>Fabales</taxon>
        <taxon>Fabaceae</taxon>
        <taxon>Papilionoideae</taxon>
        <taxon>50 kb inversion clade</taxon>
        <taxon>NPAAA clade</taxon>
        <taxon>indigoferoid/millettioid clade</taxon>
        <taxon>Phaseoleae</taxon>
        <taxon>Mucuna</taxon>
    </lineage>
</organism>
<reference evidence="1" key="1">
    <citation type="submission" date="2018-05" db="EMBL/GenBank/DDBJ databases">
        <title>Draft genome of Mucuna pruriens seed.</title>
        <authorList>
            <person name="Nnadi N.E."/>
            <person name="Vos R."/>
            <person name="Hasami M.H."/>
            <person name="Devisetty U.K."/>
            <person name="Aguiy J.C."/>
        </authorList>
    </citation>
    <scope>NUCLEOTIDE SEQUENCE [LARGE SCALE GENOMIC DNA]</scope>
    <source>
        <strain evidence="1">JCA_2017</strain>
    </source>
</reference>